<dbReference type="InterPro" id="IPR036477">
    <property type="entry name" value="Formyl_transf_N_sf"/>
</dbReference>
<feature type="transmembrane region" description="Helical" evidence="5">
    <location>
        <begin position="103"/>
        <end position="123"/>
    </location>
</feature>
<keyword evidence="5" id="KW-1133">Transmembrane helix</keyword>
<dbReference type="InterPro" id="IPR002376">
    <property type="entry name" value="Formyl_transf_N"/>
</dbReference>
<dbReference type="GO" id="GO:0004644">
    <property type="term" value="F:phosphoribosylglycinamide formyltransferase activity"/>
    <property type="evidence" value="ECO:0007669"/>
    <property type="project" value="UniProtKB-EC"/>
</dbReference>
<organism evidence="7 8">
    <name type="scientific">Thermodesulfitimonas autotrophica</name>
    <dbReference type="NCBI Taxonomy" id="1894989"/>
    <lineage>
        <taxon>Bacteria</taxon>
        <taxon>Bacillati</taxon>
        <taxon>Bacillota</taxon>
        <taxon>Clostridia</taxon>
        <taxon>Thermoanaerobacterales</taxon>
        <taxon>Thermoanaerobacteraceae</taxon>
        <taxon>Thermodesulfitimonas</taxon>
    </lineage>
</organism>
<dbReference type="GO" id="GO:0006189">
    <property type="term" value="P:'de novo' IMP biosynthetic process"/>
    <property type="evidence" value="ECO:0007669"/>
    <property type="project" value="TreeGrafter"/>
</dbReference>
<sequence>MGLRIGWFSTGRDAAARELLQMAVAGITSGELPLAIAFVFCNREEGEDPESDSFIKQVRGYGLPLITFSAARFKPDLRRQGASGDEAARLRWREDYHLKVLELIAPFEVAFSFLAGYMLIVGAEMCRRHMMLNLHPALPGGPKGTWQEVIWQLIAQRAQEAGAMIHLVTPELDAGPPVSYCRFSLAAPLFAPLWAEMEEKLRAASLEAVQAAEGERNALFQAIRREEFARELPLIWLTLQKLAAGVVRVADGRVFVGGAPSNGIDLSAEVDRLLPFPPAEVKDGGNAD</sequence>
<feature type="domain" description="Formyl transferase N-terminal" evidence="6">
    <location>
        <begin position="89"/>
        <end position="178"/>
    </location>
</feature>
<evidence type="ECO:0000259" key="6">
    <source>
        <dbReference type="Pfam" id="PF00551"/>
    </source>
</evidence>
<proteinExistence type="predicted"/>
<evidence type="ECO:0000256" key="3">
    <source>
        <dbReference type="ARBA" id="ARBA00022679"/>
    </source>
</evidence>
<keyword evidence="4" id="KW-0658">Purine biosynthesis</keyword>
<name>A0A3N5APQ2_9THEO</name>
<evidence type="ECO:0000256" key="5">
    <source>
        <dbReference type="SAM" id="Phobius"/>
    </source>
</evidence>
<comment type="caution">
    <text evidence="7">The sequence shown here is derived from an EMBL/GenBank/DDBJ whole genome shotgun (WGS) entry which is preliminary data.</text>
</comment>
<reference evidence="7 8" key="1">
    <citation type="submission" date="2018-11" db="EMBL/GenBank/DDBJ databases">
        <title>Genomic Encyclopedia of Type Strains, Phase IV (KMG-IV): sequencing the most valuable type-strain genomes for metagenomic binning, comparative biology and taxonomic classification.</title>
        <authorList>
            <person name="Goeker M."/>
        </authorList>
    </citation>
    <scope>NUCLEOTIDE SEQUENCE [LARGE SCALE GENOMIC DNA]</scope>
    <source>
        <strain evidence="7 8">DSM 102936</strain>
    </source>
</reference>
<dbReference type="RefSeq" id="WP_123929868.1">
    <property type="nucleotide sequence ID" value="NZ_RKRE01000002.1"/>
</dbReference>
<keyword evidence="8" id="KW-1185">Reference proteome</keyword>
<dbReference type="PANTHER" id="PTHR43369">
    <property type="entry name" value="PHOSPHORIBOSYLGLYCINAMIDE FORMYLTRANSFERASE"/>
    <property type="match status" value="1"/>
</dbReference>
<dbReference type="AlphaFoldDB" id="A0A3N5APQ2"/>
<dbReference type="PANTHER" id="PTHR43369:SF2">
    <property type="entry name" value="PHOSPHORIBOSYLGLYCINAMIDE FORMYLTRANSFERASE"/>
    <property type="match status" value="1"/>
</dbReference>
<gene>
    <name evidence="7" type="ORF">EDD75_1361</name>
</gene>
<evidence type="ECO:0000313" key="7">
    <source>
        <dbReference type="EMBL" id="RPF47089.1"/>
    </source>
</evidence>
<dbReference type="Gene3D" id="3.40.50.170">
    <property type="entry name" value="Formyl transferase, N-terminal domain"/>
    <property type="match status" value="1"/>
</dbReference>
<evidence type="ECO:0000256" key="1">
    <source>
        <dbReference type="ARBA" id="ARBA00005054"/>
    </source>
</evidence>
<keyword evidence="5" id="KW-0812">Transmembrane</keyword>
<keyword evidence="5" id="KW-0472">Membrane</keyword>
<dbReference type="OrthoDB" id="9806170at2"/>
<keyword evidence="3 7" id="KW-0808">Transferase</keyword>
<evidence type="ECO:0000313" key="8">
    <source>
        <dbReference type="Proteomes" id="UP000282654"/>
    </source>
</evidence>
<dbReference type="Proteomes" id="UP000282654">
    <property type="component" value="Unassembled WGS sequence"/>
</dbReference>
<comment type="pathway">
    <text evidence="1">Purine metabolism; IMP biosynthesis via de novo pathway; N(2)-formyl-N(1)-(5-phospho-D-ribosyl)glycinamide from N(1)-(5-phospho-D-ribosyl)glycinamide (10-formyl THF route): step 1/1.</text>
</comment>
<evidence type="ECO:0000256" key="2">
    <source>
        <dbReference type="ARBA" id="ARBA00012254"/>
    </source>
</evidence>
<dbReference type="GO" id="GO:0005737">
    <property type="term" value="C:cytoplasm"/>
    <property type="evidence" value="ECO:0007669"/>
    <property type="project" value="TreeGrafter"/>
</dbReference>
<dbReference type="EMBL" id="RKRE01000002">
    <property type="protein sequence ID" value="RPF47089.1"/>
    <property type="molecule type" value="Genomic_DNA"/>
</dbReference>
<evidence type="ECO:0000256" key="4">
    <source>
        <dbReference type="ARBA" id="ARBA00022755"/>
    </source>
</evidence>
<dbReference type="SUPFAM" id="SSF53328">
    <property type="entry name" value="Formyltransferase"/>
    <property type="match status" value="1"/>
</dbReference>
<accession>A0A3N5APQ2</accession>
<protein>
    <recommendedName>
        <fullName evidence="2">phosphoribosylglycinamide formyltransferase 1</fullName>
        <ecNumber evidence="2">2.1.2.2</ecNumber>
    </recommendedName>
</protein>
<dbReference type="Pfam" id="PF00551">
    <property type="entry name" value="Formyl_trans_N"/>
    <property type="match status" value="1"/>
</dbReference>
<dbReference type="EC" id="2.1.2.2" evidence="2"/>